<dbReference type="InterPro" id="IPR000825">
    <property type="entry name" value="SUF_FeS_clus_asmbl_SufBD_core"/>
</dbReference>
<dbReference type="NCBIfam" id="TIGR01981">
    <property type="entry name" value="sufD"/>
    <property type="match status" value="1"/>
</dbReference>
<dbReference type="InterPro" id="IPR011542">
    <property type="entry name" value="SUF_FeS_clus_asmbl_SufD"/>
</dbReference>
<gene>
    <name evidence="4" type="primary">sufD</name>
    <name evidence="4" type="ORF">IED13_12840</name>
</gene>
<organism evidence="4 5">
    <name type="scientific">Bosea spartocytisi</name>
    <dbReference type="NCBI Taxonomy" id="2773451"/>
    <lineage>
        <taxon>Bacteria</taxon>
        <taxon>Pseudomonadati</taxon>
        <taxon>Pseudomonadota</taxon>
        <taxon>Alphaproteobacteria</taxon>
        <taxon>Hyphomicrobiales</taxon>
        <taxon>Boseaceae</taxon>
        <taxon>Bosea</taxon>
    </lineage>
</organism>
<dbReference type="PANTHER" id="PTHR43575">
    <property type="entry name" value="PROTEIN ABCI7, CHLOROPLASTIC"/>
    <property type="match status" value="1"/>
</dbReference>
<proteinExistence type="inferred from homology"/>
<dbReference type="Pfam" id="PF19295">
    <property type="entry name" value="SufBD_N"/>
    <property type="match status" value="1"/>
</dbReference>
<protein>
    <submittedName>
        <fullName evidence="4">Fe-S cluster assembly protein SufD</fullName>
    </submittedName>
</protein>
<keyword evidence="5" id="KW-1185">Reference proteome</keyword>
<dbReference type="EMBL" id="JACXWY010000006">
    <property type="protein sequence ID" value="MBD3846588.1"/>
    <property type="molecule type" value="Genomic_DNA"/>
</dbReference>
<evidence type="ECO:0000259" key="2">
    <source>
        <dbReference type="Pfam" id="PF01458"/>
    </source>
</evidence>
<dbReference type="PANTHER" id="PTHR43575:SF1">
    <property type="entry name" value="PROTEIN ABCI7, CHLOROPLASTIC"/>
    <property type="match status" value="1"/>
</dbReference>
<dbReference type="SUPFAM" id="SSF101960">
    <property type="entry name" value="Stabilizer of iron transporter SufD"/>
    <property type="match status" value="1"/>
</dbReference>
<dbReference type="InterPro" id="IPR055346">
    <property type="entry name" value="Fe-S_cluster_assembly_SufBD"/>
</dbReference>
<evidence type="ECO:0000259" key="3">
    <source>
        <dbReference type="Pfam" id="PF19295"/>
    </source>
</evidence>
<dbReference type="GO" id="GO:0016226">
    <property type="term" value="P:iron-sulfur cluster assembly"/>
    <property type="evidence" value="ECO:0007669"/>
    <property type="project" value="InterPro"/>
</dbReference>
<feature type="domain" description="SUF system FeS cluster assembly SufBD core" evidence="2">
    <location>
        <begin position="183"/>
        <end position="412"/>
    </location>
</feature>
<accession>A0A927E8A8</accession>
<dbReference type="AlphaFoldDB" id="A0A927E8A8"/>
<dbReference type="Proteomes" id="UP000619295">
    <property type="component" value="Unassembled WGS sequence"/>
</dbReference>
<comment type="caution">
    <text evidence="4">The sequence shown here is derived from an EMBL/GenBank/DDBJ whole genome shotgun (WGS) entry which is preliminary data.</text>
</comment>
<dbReference type="Pfam" id="PF01458">
    <property type="entry name" value="SUFBD_core"/>
    <property type="match status" value="1"/>
</dbReference>
<evidence type="ECO:0000313" key="4">
    <source>
        <dbReference type="EMBL" id="MBD3846588.1"/>
    </source>
</evidence>
<dbReference type="InterPro" id="IPR037284">
    <property type="entry name" value="SUF_FeS_clus_asmbl_SufBD_sf"/>
</dbReference>
<sequence>MAIVTPLKTAAEQTLIQQFADSKAELPGGPAVRKLREDAFTGFEAKGLPHRRLESWRYTDLRALLREARPLADGAAVTEAVKARLAALKLDGLRLVLVDGVFAPDLSTLDDIPEGVSVQSLSEALVSQREGLSRVLSGPSVGADDTGLMLNTALMRDGVFVEIAEGRNLEQPIVIVSLASGHEERAVFHRSVVLAAQGSRATIVEVSEAAGEAAQQINGAIVFETGDESEIQHVRIVTRQAAASVQVQSLLATVGAQAKFDSFAFVARAGTLRQQHFVRFAGEHSEIGLRGVNLLRGSEHSDVTLIVDHEVPHGTSRELFKTIAGGESTGVFQGKVVVRPHAQKTDGSMKSNALLLNDGAAMFNKPELEIFADDVVCGHGATVAQIDGDQLFYLMARGLPRPQAEALVLQAFAGEAAEFIGDENVRELVMHEVESWLQAREAASEVSTV</sequence>
<name>A0A927E8A8_9HYPH</name>
<feature type="domain" description="SUF system FeS cluster assembly SufBD N-terminal" evidence="3">
    <location>
        <begin position="11"/>
        <end position="174"/>
    </location>
</feature>
<evidence type="ECO:0000313" key="5">
    <source>
        <dbReference type="Proteomes" id="UP000619295"/>
    </source>
</evidence>
<evidence type="ECO:0000256" key="1">
    <source>
        <dbReference type="ARBA" id="ARBA00043967"/>
    </source>
</evidence>
<comment type="similarity">
    <text evidence="1">Belongs to the iron-sulfur cluster assembly SufBD family.</text>
</comment>
<dbReference type="InterPro" id="IPR045595">
    <property type="entry name" value="SufBD_N"/>
</dbReference>
<dbReference type="RefSeq" id="WP_191124386.1">
    <property type="nucleotide sequence ID" value="NZ_JACXWY010000006.1"/>
</dbReference>
<reference evidence="4" key="1">
    <citation type="submission" date="2020-09" db="EMBL/GenBank/DDBJ databases">
        <title>Bosea spartocytisi sp. nov. a root nodule endophyte of Spartocytisus supranubius in the high mountain ecosystem fo the Teide National Park (Canary Islands, Spain).</title>
        <authorList>
            <person name="Pulido-Suarez L."/>
            <person name="Peix A."/>
            <person name="Igual J.M."/>
            <person name="Socas-Perez N."/>
            <person name="Velazquez E."/>
            <person name="Flores-Felix J.D."/>
            <person name="Leon-Barrios M."/>
        </authorList>
    </citation>
    <scope>NUCLEOTIDE SEQUENCE</scope>
    <source>
        <strain evidence="4">SSUT16</strain>
    </source>
</reference>